<gene>
    <name evidence="2" type="ORF">SAMCFNEI73_Ch3483</name>
</gene>
<dbReference type="EMBL" id="CP013107">
    <property type="protein sequence ID" value="APG92735.1"/>
    <property type="molecule type" value="Genomic_DNA"/>
</dbReference>
<evidence type="ECO:0008006" key="4">
    <source>
        <dbReference type="Google" id="ProtNLM"/>
    </source>
</evidence>
<keyword evidence="1" id="KW-0812">Transmembrane</keyword>
<feature type="transmembrane region" description="Helical" evidence="1">
    <location>
        <begin position="109"/>
        <end position="128"/>
    </location>
</feature>
<feature type="transmembrane region" description="Helical" evidence="1">
    <location>
        <begin position="79"/>
        <end position="97"/>
    </location>
</feature>
<keyword evidence="3" id="KW-1185">Reference proteome</keyword>
<accession>A0A1L3LRM8</accession>
<proteinExistence type="predicted"/>
<protein>
    <recommendedName>
        <fullName evidence="4">DUF4345 domain-containing protein</fullName>
    </recommendedName>
</protein>
<dbReference type="STRING" id="194963.SAMCFNEI73_Ch3483"/>
<feature type="transmembrane region" description="Helical" evidence="1">
    <location>
        <begin position="14"/>
        <end position="33"/>
    </location>
</feature>
<dbReference type="KEGG" id="same:SAMCFNEI73_Ch3483"/>
<keyword evidence="1" id="KW-1133">Transmembrane helix</keyword>
<evidence type="ECO:0000313" key="2">
    <source>
        <dbReference type="EMBL" id="APG92735.1"/>
    </source>
</evidence>
<evidence type="ECO:0000256" key="1">
    <source>
        <dbReference type="SAM" id="Phobius"/>
    </source>
</evidence>
<sequence>MEMEFYIPTETGEFLAFCAAGAAMLIGLVMLFAPRLAFRAAGIGIAEGRRGGLAEVRSTMGGMHVGLGLGAILLAQPMVYLAVGAAFALAAFGRILSMMSDNGATLFNWAALVVQAALAILPLAYVFGFI</sequence>
<evidence type="ECO:0000313" key="3">
    <source>
        <dbReference type="Proteomes" id="UP000182306"/>
    </source>
</evidence>
<keyword evidence="1" id="KW-0472">Membrane</keyword>
<dbReference type="Proteomes" id="UP000182306">
    <property type="component" value="Chromosome"/>
</dbReference>
<dbReference type="AlphaFoldDB" id="A0A1L3LRM8"/>
<organism evidence="2 3">
    <name type="scientific">Sinorhizobium americanum</name>
    <dbReference type="NCBI Taxonomy" id="194963"/>
    <lineage>
        <taxon>Bacteria</taxon>
        <taxon>Pseudomonadati</taxon>
        <taxon>Pseudomonadota</taxon>
        <taxon>Alphaproteobacteria</taxon>
        <taxon>Hyphomicrobiales</taxon>
        <taxon>Rhizobiaceae</taxon>
        <taxon>Sinorhizobium/Ensifer group</taxon>
        <taxon>Sinorhizobium</taxon>
    </lineage>
</organism>
<reference evidence="2 3" key="1">
    <citation type="submission" date="2015-10" db="EMBL/GenBank/DDBJ databases">
        <title>Genomic differences between typical nodule nitrogen-fixing rhizobial strains and those coming from bean seeds.</title>
        <authorList>
            <person name="Peralta H."/>
            <person name="Aguilar-Vera A."/>
            <person name="Diaz R."/>
            <person name="Mora Y."/>
            <person name="Martinez-Batallar G."/>
            <person name="Salazar E."/>
            <person name="Vargas-Lagunas C."/>
            <person name="Encarnacion S."/>
            <person name="Girard L."/>
            <person name="Mora J."/>
        </authorList>
    </citation>
    <scope>NUCLEOTIDE SEQUENCE [LARGE SCALE GENOMIC DNA]</scope>
    <source>
        <strain evidence="2 3">CFNEI 73</strain>
    </source>
</reference>
<name>A0A1L3LRM8_9HYPH</name>